<dbReference type="PANTHER" id="PTHR31736">
    <property type="match status" value="1"/>
</dbReference>
<dbReference type="Proteomes" id="UP001642406">
    <property type="component" value="Unassembled WGS sequence"/>
</dbReference>
<evidence type="ECO:0000256" key="4">
    <source>
        <dbReference type="ARBA" id="ARBA00022729"/>
    </source>
</evidence>
<keyword evidence="8 10" id="KW-0326">Glycosidase</keyword>
<dbReference type="InterPro" id="IPR011050">
    <property type="entry name" value="Pectin_lyase_fold/virulence"/>
</dbReference>
<evidence type="ECO:0000256" key="5">
    <source>
        <dbReference type="ARBA" id="ARBA00022801"/>
    </source>
</evidence>
<feature type="region of interest" description="Disordered" evidence="11">
    <location>
        <begin position="511"/>
        <end position="543"/>
    </location>
</feature>
<evidence type="ECO:0000256" key="2">
    <source>
        <dbReference type="ARBA" id="ARBA00008834"/>
    </source>
</evidence>
<evidence type="ECO:0000256" key="11">
    <source>
        <dbReference type="SAM" id="MobiDB-lite"/>
    </source>
</evidence>
<evidence type="ECO:0008006" key="15">
    <source>
        <dbReference type="Google" id="ProtNLM"/>
    </source>
</evidence>
<evidence type="ECO:0000256" key="9">
    <source>
        <dbReference type="ARBA" id="ARBA00023316"/>
    </source>
</evidence>
<evidence type="ECO:0000256" key="3">
    <source>
        <dbReference type="ARBA" id="ARBA00022525"/>
    </source>
</evidence>
<dbReference type="Pfam" id="PF00295">
    <property type="entry name" value="Glyco_hydro_28"/>
    <property type="match status" value="1"/>
</dbReference>
<sequence>MVTWQSIAGTAPAFLSLFFDVALAAANIDTSLLGPLTAVSAKSTVCNVLDYGAVADNSTDLGAALQSAYDSCASLGNATLYVPPGEYFMNTPVSFGGSGWAFQIDGLITLDSTMVFSGNAFIINNFEDLEIFSSNNLGAINGQGWIGRAGGAPSNTRLMRVENGSHLSIHNLILIDSPAFHLILTNVQNAEVYYITVRGPNQGGSDGIDVSCTGNCHLHDIEVSNRDECISVKAGSNNMLCEDIYCNQSGGMSIGSLVAGNTVSNITMRNIYVYQNTQMLMIKTYPGGTGGQGYVKDCLFENFWAFDTTYALDIDQYWQNTYTAATDTGAVPLSNLIFRNWTGTVDYGAVRGMLAIKGSNVAPLQNITFDDDMVMWTVKGDRVVNICNNVYGSGGCIPEASTTGTASYSLTTSIWIEPTNFVAPASPTWGVADYGLTIPIPVYTPAVMWPVDGTAIIQVAAAAATSSQASSSSQSISSSVTPAALSSSSGAISTISTSTSADVIQSSSSSSVTASSSTIPSSGSAGQHLAGHRKHGHRARCVL</sequence>
<dbReference type="PANTHER" id="PTHR31736:SF19">
    <property type="entry name" value="PECTIN LYASE SUPERFAMILY PROTEIN-RELATED"/>
    <property type="match status" value="1"/>
</dbReference>
<evidence type="ECO:0000256" key="8">
    <source>
        <dbReference type="ARBA" id="ARBA00023295"/>
    </source>
</evidence>
<keyword evidence="3" id="KW-0964">Secreted</keyword>
<feature type="signal peptide" evidence="12">
    <location>
        <begin position="1"/>
        <end position="24"/>
    </location>
</feature>
<evidence type="ECO:0000256" key="12">
    <source>
        <dbReference type="SAM" id="SignalP"/>
    </source>
</evidence>
<keyword evidence="14" id="KW-1185">Reference proteome</keyword>
<evidence type="ECO:0000313" key="14">
    <source>
        <dbReference type="Proteomes" id="UP001642406"/>
    </source>
</evidence>
<evidence type="ECO:0000256" key="7">
    <source>
        <dbReference type="ARBA" id="ARBA00023180"/>
    </source>
</evidence>
<keyword evidence="5 10" id="KW-0378">Hydrolase</keyword>
<feature type="chain" id="PRO_5045194362" description="Glycoside hydrolase family 28 protein" evidence="12">
    <location>
        <begin position="25"/>
        <end position="543"/>
    </location>
</feature>
<dbReference type="InterPro" id="IPR012334">
    <property type="entry name" value="Pectin_lyas_fold"/>
</dbReference>
<evidence type="ECO:0000256" key="1">
    <source>
        <dbReference type="ARBA" id="ARBA00004613"/>
    </source>
</evidence>
<keyword evidence="7" id="KW-0325">Glycoprotein</keyword>
<keyword evidence="6" id="KW-1015">Disulfide bond</keyword>
<organism evidence="13 14">
    <name type="scientific">Sporothrix bragantina</name>
    <dbReference type="NCBI Taxonomy" id="671064"/>
    <lineage>
        <taxon>Eukaryota</taxon>
        <taxon>Fungi</taxon>
        <taxon>Dikarya</taxon>
        <taxon>Ascomycota</taxon>
        <taxon>Pezizomycotina</taxon>
        <taxon>Sordariomycetes</taxon>
        <taxon>Sordariomycetidae</taxon>
        <taxon>Ophiostomatales</taxon>
        <taxon>Ophiostomataceae</taxon>
        <taxon>Sporothrix</taxon>
    </lineage>
</organism>
<evidence type="ECO:0000313" key="13">
    <source>
        <dbReference type="EMBL" id="CAK7221918.1"/>
    </source>
</evidence>
<comment type="subcellular location">
    <subcellularLocation>
        <location evidence="1">Secreted</location>
    </subcellularLocation>
</comment>
<feature type="compositionally biased region" description="Basic residues" evidence="11">
    <location>
        <begin position="530"/>
        <end position="543"/>
    </location>
</feature>
<accession>A0ABP0BQP5</accession>
<dbReference type="SUPFAM" id="SSF51126">
    <property type="entry name" value="Pectin lyase-like"/>
    <property type="match status" value="1"/>
</dbReference>
<name>A0ABP0BQP5_9PEZI</name>
<keyword evidence="9" id="KW-0961">Cell wall biogenesis/degradation</keyword>
<reference evidence="13 14" key="1">
    <citation type="submission" date="2024-01" db="EMBL/GenBank/DDBJ databases">
        <authorList>
            <person name="Allen C."/>
            <person name="Tagirdzhanova G."/>
        </authorList>
    </citation>
    <scope>NUCLEOTIDE SEQUENCE [LARGE SCALE GENOMIC DNA]</scope>
</reference>
<evidence type="ECO:0000256" key="10">
    <source>
        <dbReference type="RuleBase" id="RU361169"/>
    </source>
</evidence>
<gene>
    <name evidence="13" type="ORF">SBRCBS47491_004693</name>
</gene>
<dbReference type="Gene3D" id="2.160.20.10">
    <property type="entry name" value="Single-stranded right-handed beta-helix, Pectin lyase-like"/>
    <property type="match status" value="1"/>
</dbReference>
<protein>
    <recommendedName>
        <fullName evidence="15">Glycoside hydrolase family 28 protein</fullName>
    </recommendedName>
</protein>
<keyword evidence="4 12" id="KW-0732">Signal</keyword>
<comment type="similarity">
    <text evidence="2 10">Belongs to the glycosyl hydrolase 28 family.</text>
</comment>
<dbReference type="InterPro" id="IPR000743">
    <property type="entry name" value="Glyco_hydro_28"/>
</dbReference>
<feature type="compositionally biased region" description="Low complexity" evidence="11">
    <location>
        <begin position="511"/>
        <end position="527"/>
    </location>
</feature>
<evidence type="ECO:0000256" key="6">
    <source>
        <dbReference type="ARBA" id="ARBA00023157"/>
    </source>
</evidence>
<proteinExistence type="inferred from homology"/>
<comment type="caution">
    <text evidence="13">The sequence shown here is derived from an EMBL/GenBank/DDBJ whole genome shotgun (WGS) entry which is preliminary data.</text>
</comment>
<dbReference type="EMBL" id="CAWUHC010000036">
    <property type="protein sequence ID" value="CAK7221918.1"/>
    <property type="molecule type" value="Genomic_DNA"/>
</dbReference>